<evidence type="ECO:0000313" key="3">
    <source>
        <dbReference type="EMBL" id="SEP91491.1"/>
    </source>
</evidence>
<feature type="domain" description="FAD dependent oxidoreductase" evidence="2">
    <location>
        <begin position="31"/>
        <end position="88"/>
    </location>
</feature>
<evidence type="ECO:0000256" key="1">
    <source>
        <dbReference type="ARBA" id="ARBA00023002"/>
    </source>
</evidence>
<evidence type="ECO:0000313" key="4">
    <source>
        <dbReference type="Proteomes" id="UP000198512"/>
    </source>
</evidence>
<dbReference type="Pfam" id="PF01266">
    <property type="entry name" value="DAO"/>
    <property type="match status" value="1"/>
</dbReference>
<keyword evidence="4" id="KW-1185">Reference proteome</keyword>
<dbReference type="EMBL" id="FOFP01000002">
    <property type="protein sequence ID" value="SEP91491.1"/>
    <property type="molecule type" value="Genomic_DNA"/>
</dbReference>
<dbReference type="SUPFAM" id="SSF51905">
    <property type="entry name" value="FAD/NAD(P)-binding domain"/>
    <property type="match status" value="1"/>
</dbReference>
<evidence type="ECO:0000259" key="2">
    <source>
        <dbReference type="Pfam" id="PF01266"/>
    </source>
</evidence>
<dbReference type="PANTHER" id="PTHR13847">
    <property type="entry name" value="SARCOSINE DEHYDROGENASE-RELATED"/>
    <property type="match status" value="1"/>
</dbReference>
<sequence>MQAWNSVSLWMQQLDEPLTPRPALGSEIEADVAIIGAGYTGLWTAYYLKRQAPHLRVLILEAEMAGYGASGRNGGWLMGNLLGEDRLLAPLSPTERRAS</sequence>
<dbReference type="InterPro" id="IPR036188">
    <property type="entry name" value="FAD/NAD-bd_sf"/>
</dbReference>
<comment type="caution">
    <text evidence="3">The sequence shown here is derived from an EMBL/GenBank/DDBJ whole genome shotgun (WGS) entry which is preliminary data.</text>
</comment>
<proteinExistence type="predicted"/>
<accession>A0ABY1B4T4</accession>
<organism evidence="3 4">
    <name type="scientific">Pseudomonas cuatrocienegasensis</name>
    <dbReference type="NCBI Taxonomy" id="543360"/>
    <lineage>
        <taxon>Bacteria</taxon>
        <taxon>Pseudomonadati</taxon>
        <taxon>Pseudomonadota</taxon>
        <taxon>Gammaproteobacteria</taxon>
        <taxon>Pseudomonadales</taxon>
        <taxon>Pseudomonadaceae</taxon>
        <taxon>Pseudomonas</taxon>
    </lineage>
</organism>
<dbReference type="Proteomes" id="UP000198512">
    <property type="component" value="Unassembled WGS sequence"/>
</dbReference>
<dbReference type="PANTHER" id="PTHR13847:SF285">
    <property type="entry name" value="FAD DEPENDENT OXIDOREDUCTASE DOMAIN-CONTAINING PROTEIN"/>
    <property type="match status" value="1"/>
</dbReference>
<gene>
    <name evidence="3" type="ORF">SAMN05216600_102250</name>
</gene>
<dbReference type="Gene3D" id="3.50.50.60">
    <property type="entry name" value="FAD/NAD(P)-binding domain"/>
    <property type="match status" value="1"/>
</dbReference>
<protein>
    <submittedName>
        <fullName evidence="3">FAD dependent oxidoreductase</fullName>
    </submittedName>
</protein>
<keyword evidence="1" id="KW-0560">Oxidoreductase</keyword>
<dbReference type="InterPro" id="IPR006076">
    <property type="entry name" value="FAD-dep_OxRdtase"/>
</dbReference>
<name>A0ABY1B4T4_9PSED</name>
<reference evidence="3 4" key="1">
    <citation type="submission" date="2016-10" db="EMBL/GenBank/DDBJ databases">
        <authorList>
            <person name="Varghese N."/>
            <person name="Submissions S."/>
        </authorList>
    </citation>
    <scope>NUCLEOTIDE SEQUENCE [LARGE SCALE GENOMIC DNA]</scope>
    <source>
        <strain evidence="3 4">CIP 109853</strain>
    </source>
</reference>